<reference evidence="3" key="1">
    <citation type="journal article" date="2019" name="Int. J. Syst. Evol. Microbiol.">
        <title>The Global Catalogue of Microorganisms (GCM) 10K type strain sequencing project: providing services to taxonomists for standard genome sequencing and annotation.</title>
        <authorList>
            <consortium name="The Broad Institute Genomics Platform"/>
            <consortium name="The Broad Institute Genome Sequencing Center for Infectious Disease"/>
            <person name="Wu L."/>
            <person name="Ma J."/>
        </authorList>
    </citation>
    <scope>NUCLEOTIDE SEQUENCE [LARGE SCALE GENOMIC DNA]</scope>
    <source>
        <strain evidence="3">TISTR 2466</strain>
    </source>
</reference>
<proteinExistence type="predicted"/>
<keyword evidence="1" id="KW-1133">Transmembrane helix</keyword>
<feature type="transmembrane region" description="Helical" evidence="1">
    <location>
        <begin position="72"/>
        <end position="97"/>
    </location>
</feature>
<sequence>MNAFVKNLDLTSKGLWVPMTFSILLLLFALFMKKKQLTWRELYLTYGVFGFIAWMLDSITGNMFDFYDVGNAYILGLGDFMAFSFIPSSLAVIFLNFRTEKNKWFMAVLFILISMLFYWGTKWAGYFRNKGWSDISSLVVFILAYCLILPLHLRIMRHRDRNN</sequence>
<evidence type="ECO:0000256" key="1">
    <source>
        <dbReference type="SAM" id="Phobius"/>
    </source>
</evidence>
<evidence type="ECO:0000313" key="3">
    <source>
        <dbReference type="Proteomes" id="UP001597399"/>
    </source>
</evidence>
<feature type="transmembrane region" description="Helical" evidence="1">
    <location>
        <begin position="132"/>
        <end position="153"/>
    </location>
</feature>
<feature type="transmembrane region" description="Helical" evidence="1">
    <location>
        <begin position="15"/>
        <end position="31"/>
    </location>
</feature>
<evidence type="ECO:0000313" key="2">
    <source>
        <dbReference type="EMBL" id="MFD2692303.1"/>
    </source>
</evidence>
<accession>A0ABW5RYW7</accession>
<keyword evidence="1" id="KW-0812">Transmembrane</keyword>
<keyword evidence="1" id="KW-0472">Membrane</keyword>
<organism evidence="2 3">
    <name type="scientific">Sporolactobacillus shoreicorticis</name>
    <dbReference type="NCBI Taxonomy" id="1923877"/>
    <lineage>
        <taxon>Bacteria</taxon>
        <taxon>Bacillati</taxon>
        <taxon>Bacillota</taxon>
        <taxon>Bacilli</taxon>
        <taxon>Bacillales</taxon>
        <taxon>Sporolactobacillaceae</taxon>
        <taxon>Sporolactobacillus</taxon>
    </lineage>
</organism>
<keyword evidence="3" id="KW-1185">Reference proteome</keyword>
<comment type="caution">
    <text evidence="2">The sequence shown here is derived from an EMBL/GenBank/DDBJ whole genome shotgun (WGS) entry which is preliminary data.</text>
</comment>
<dbReference type="RefSeq" id="WP_253064980.1">
    <property type="nucleotide sequence ID" value="NZ_JAMXWM010000034.1"/>
</dbReference>
<protein>
    <submittedName>
        <fullName evidence="2">Uncharacterized protein</fullName>
    </submittedName>
</protein>
<feature type="transmembrane region" description="Helical" evidence="1">
    <location>
        <begin position="43"/>
        <end position="60"/>
    </location>
</feature>
<dbReference type="Proteomes" id="UP001597399">
    <property type="component" value="Unassembled WGS sequence"/>
</dbReference>
<dbReference type="EMBL" id="JBHUMQ010000001">
    <property type="protein sequence ID" value="MFD2692303.1"/>
    <property type="molecule type" value="Genomic_DNA"/>
</dbReference>
<name>A0ABW5RYW7_9BACL</name>
<feature type="transmembrane region" description="Helical" evidence="1">
    <location>
        <begin position="104"/>
        <end position="120"/>
    </location>
</feature>
<gene>
    <name evidence="2" type="ORF">ACFSUE_01405</name>
</gene>